<proteinExistence type="predicted"/>
<feature type="non-terminal residue" evidence="1">
    <location>
        <position position="1"/>
    </location>
</feature>
<dbReference type="Proteomes" id="UP000789920">
    <property type="component" value="Unassembled WGS sequence"/>
</dbReference>
<sequence length="54" mass="6376">HSTKAQRIFSSIENNKNNQQLSKTTKQRYIKYTYCQEIGHNIRCCKTRLADEAN</sequence>
<evidence type="ECO:0000313" key="1">
    <source>
        <dbReference type="EMBL" id="CAG8791537.1"/>
    </source>
</evidence>
<name>A0ACA9RGC0_9GLOM</name>
<evidence type="ECO:0000313" key="2">
    <source>
        <dbReference type="Proteomes" id="UP000789920"/>
    </source>
</evidence>
<comment type="caution">
    <text evidence="1">The sequence shown here is derived from an EMBL/GenBank/DDBJ whole genome shotgun (WGS) entry which is preliminary data.</text>
</comment>
<protein>
    <submittedName>
        <fullName evidence="1">22960_t:CDS:1</fullName>
    </submittedName>
</protein>
<dbReference type="EMBL" id="CAJVQC010052404">
    <property type="protein sequence ID" value="CAG8791537.1"/>
    <property type="molecule type" value="Genomic_DNA"/>
</dbReference>
<keyword evidence="2" id="KW-1185">Reference proteome</keyword>
<gene>
    <name evidence="1" type="ORF">RPERSI_LOCUS19244</name>
</gene>
<organism evidence="1 2">
    <name type="scientific">Racocetra persica</name>
    <dbReference type="NCBI Taxonomy" id="160502"/>
    <lineage>
        <taxon>Eukaryota</taxon>
        <taxon>Fungi</taxon>
        <taxon>Fungi incertae sedis</taxon>
        <taxon>Mucoromycota</taxon>
        <taxon>Glomeromycotina</taxon>
        <taxon>Glomeromycetes</taxon>
        <taxon>Diversisporales</taxon>
        <taxon>Gigasporaceae</taxon>
        <taxon>Racocetra</taxon>
    </lineage>
</organism>
<accession>A0ACA9RGC0</accession>
<reference evidence="1" key="1">
    <citation type="submission" date="2021-06" db="EMBL/GenBank/DDBJ databases">
        <authorList>
            <person name="Kallberg Y."/>
            <person name="Tangrot J."/>
            <person name="Rosling A."/>
        </authorList>
    </citation>
    <scope>NUCLEOTIDE SEQUENCE</scope>
    <source>
        <strain evidence="1">MA461A</strain>
    </source>
</reference>